<feature type="non-terminal residue" evidence="2">
    <location>
        <position position="214"/>
    </location>
</feature>
<evidence type="ECO:0000313" key="2">
    <source>
        <dbReference type="EMBL" id="KFG44836.1"/>
    </source>
</evidence>
<feature type="compositionally biased region" description="Basic and acidic residues" evidence="1">
    <location>
        <begin position="202"/>
        <end position="214"/>
    </location>
</feature>
<reference evidence="2 3" key="1">
    <citation type="submission" date="2014-02" db="EMBL/GenBank/DDBJ databases">
        <authorList>
            <person name="Sibley D."/>
            <person name="Venepally P."/>
            <person name="Karamycheva S."/>
            <person name="Hadjithomas M."/>
            <person name="Khan A."/>
            <person name="Brunk B."/>
            <person name="Roos D."/>
            <person name="Caler E."/>
            <person name="Lorenzi H."/>
        </authorList>
    </citation>
    <scope>NUCLEOTIDE SEQUENCE [LARGE SCALE GENOMIC DNA]</scope>
    <source>
        <strain evidence="2 3">GAB2-2007-GAL-DOM2</strain>
    </source>
</reference>
<organism evidence="2 3">
    <name type="scientific">Toxoplasma gondii GAB2-2007-GAL-DOM2</name>
    <dbReference type="NCBI Taxonomy" id="1130820"/>
    <lineage>
        <taxon>Eukaryota</taxon>
        <taxon>Sar</taxon>
        <taxon>Alveolata</taxon>
        <taxon>Apicomplexa</taxon>
        <taxon>Conoidasida</taxon>
        <taxon>Coccidia</taxon>
        <taxon>Eucoccidiorida</taxon>
        <taxon>Eimeriorina</taxon>
        <taxon>Sarcocystidae</taxon>
        <taxon>Toxoplasma</taxon>
    </lineage>
</organism>
<sequence>MRAHGDGAPDEDQLFLLRRRVLCSLPADLPLELSPPSGLPLFPVSAAFAPCSLSLKWSHLGDDGQHAQERLGCLPSASGVLAQKKASLERQSASLHLKEKRRNMKCYSLNKNSKCGTSPCRLVLSRKSATPSFPYLKVFSVRQRNLLLACEGRERLRRETETLDEQKEQKRSPKSAGRTREETKVPPRRPPTHQREKRQRQRTKESGRRNDAPT</sequence>
<evidence type="ECO:0000313" key="3">
    <source>
        <dbReference type="Proteomes" id="UP000028837"/>
    </source>
</evidence>
<accession>A0A086KKB8</accession>
<feature type="region of interest" description="Disordered" evidence="1">
    <location>
        <begin position="159"/>
        <end position="214"/>
    </location>
</feature>
<dbReference type="Proteomes" id="UP000028837">
    <property type="component" value="Unassembled WGS sequence"/>
</dbReference>
<feature type="compositionally biased region" description="Basic and acidic residues" evidence="1">
    <location>
        <begin position="159"/>
        <end position="171"/>
    </location>
</feature>
<name>A0A086KKB8_TOXGO</name>
<gene>
    <name evidence="2" type="ORF">TGDOM2_398370</name>
</gene>
<dbReference type="EMBL" id="AHZU02000404">
    <property type="protein sequence ID" value="KFG44836.1"/>
    <property type="molecule type" value="Genomic_DNA"/>
</dbReference>
<protein>
    <submittedName>
        <fullName evidence="2">Uncharacterized protein</fullName>
    </submittedName>
</protein>
<evidence type="ECO:0000256" key="1">
    <source>
        <dbReference type="SAM" id="MobiDB-lite"/>
    </source>
</evidence>
<comment type="caution">
    <text evidence="2">The sequence shown here is derived from an EMBL/GenBank/DDBJ whole genome shotgun (WGS) entry which is preliminary data.</text>
</comment>
<dbReference type="AlphaFoldDB" id="A0A086KKB8"/>
<proteinExistence type="predicted"/>
<dbReference type="VEuPathDB" id="ToxoDB:TGDOM2_398370"/>
<feature type="compositionally biased region" description="Basic residues" evidence="1">
    <location>
        <begin position="186"/>
        <end position="201"/>
    </location>
</feature>